<evidence type="ECO:0000256" key="2">
    <source>
        <dbReference type="RuleBase" id="RU362080"/>
    </source>
</evidence>
<dbReference type="InterPro" id="IPR036165">
    <property type="entry name" value="YefM-like_sf"/>
</dbReference>
<comment type="similarity">
    <text evidence="1 2">Belongs to the phD/YefM antitoxin family.</text>
</comment>
<dbReference type="STRING" id="1797711.A2870_04310"/>
<dbReference type="Pfam" id="PF02604">
    <property type="entry name" value="PhdYeFM_antitox"/>
    <property type="match status" value="1"/>
</dbReference>
<proteinExistence type="inferred from homology"/>
<dbReference type="AlphaFoldDB" id="A0A1F5G521"/>
<accession>A0A1F5G521</accession>
<gene>
    <name evidence="3" type="ORF">A2870_04310</name>
</gene>
<dbReference type="InterPro" id="IPR006442">
    <property type="entry name" value="Antitoxin_Phd/YefM"/>
</dbReference>
<name>A0A1F5G521_9BACT</name>
<comment type="caution">
    <text evidence="3">The sequence shown here is derived from an EMBL/GenBank/DDBJ whole genome shotgun (WGS) entry which is preliminary data.</text>
</comment>
<dbReference type="Proteomes" id="UP000179102">
    <property type="component" value="Unassembled WGS sequence"/>
</dbReference>
<organism evidence="3 4">
    <name type="scientific">Candidatus Curtissbacteria bacterium RIFCSPHIGHO2_01_FULL_41_11</name>
    <dbReference type="NCBI Taxonomy" id="1797711"/>
    <lineage>
        <taxon>Bacteria</taxon>
        <taxon>Candidatus Curtissiibacteriota</taxon>
    </lineage>
</organism>
<evidence type="ECO:0000313" key="3">
    <source>
        <dbReference type="EMBL" id="OGD86966.1"/>
    </source>
</evidence>
<sequence>MHLPTIKSVTDIRKDAKNVFEQVKARDEVVVVTKNNDKLSVIISPDYFQSIVDENEALWEEIEMTRSKKDTKGEKSYKLGDVISGKV</sequence>
<protein>
    <recommendedName>
        <fullName evidence="2">Antitoxin</fullName>
    </recommendedName>
</protein>
<evidence type="ECO:0000256" key="1">
    <source>
        <dbReference type="ARBA" id="ARBA00009981"/>
    </source>
</evidence>
<evidence type="ECO:0000313" key="4">
    <source>
        <dbReference type="Proteomes" id="UP000179102"/>
    </source>
</evidence>
<dbReference type="Gene3D" id="3.40.1620.10">
    <property type="entry name" value="YefM-like domain"/>
    <property type="match status" value="1"/>
</dbReference>
<dbReference type="EMBL" id="MFAZ01000025">
    <property type="protein sequence ID" value="OGD86966.1"/>
    <property type="molecule type" value="Genomic_DNA"/>
</dbReference>
<dbReference type="SUPFAM" id="SSF143120">
    <property type="entry name" value="YefM-like"/>
    <property type="match status" value="1"/>
</dbReference>
<reference evidence="3 4" key="1">
    <citation type="journal article" date="2016" name="Nat. Commun.">
        <title>Thousands of microbial genomes shed light on interconnected biogeochemical processes in an aquifer system.</title>
        <authorList>
            <person name="Anantharaman K."/>
            <person name="Brown C.T."/>
            <person name="Hug L.A."/>
            <person name="Sharon I."/>
            <person name="Castelle C.J."/>
            <person name="Probst A.J."/>
            <person name="Thomas B.C."/>
            <person name="Singh A."/>
            <person name="Wilkins M.J."/>
            <person name="Karaoz U."/>
            <person name="Brodie E.L."/>
            <person name="Williams K.H."/>
            <person name="Hubbard S.S."/>
            <person name="Banfield J.F."/>
        </authorList>
    </citation>
    <scope>NUCLEOTIDE SEQUENCE [LARGE SCALE GENOMIC DNA]</scope>
</reference>
<comment type="function">
    <text evidence="2">Antitoxin component of a type II toxin-antitoxin (TA) system.</text>
</comment>